<reference evidence="2 3" key="1">
    <citation type="submission" date="2015-03" db="EMBL/GenBank/DDBJ databases">
        <title>Draft Genome Sequence of Burkholderia andropogonis type strain ICMP2807, isolated from Sorghum bicolor.</title>
        <authorList>
            <person name="Lopes-Santos L."/>
            <person name="Castro D.B."/>
            <person name="Ottoboni L.M."/>
            <person name="Park D."/>
            <person name="Weirc B.S."/>
            <person name="Destefano S.A."/>
        </authorList>
    </citation>
    <scope>NUCLEOTIDE SEQUENCE [LARGE SCALE GENOMIC DNA]</scope>
    <source>
        <strain evidence="2 3">ICMP2807</strain>
    </source>
</reference>
<dbReference type="GO" id="GO:0042910">
    <property type="term" value="F:xenobiotic transmembrane transporter activity"/>
    <property type="evidence" value="ECO:0007669"/>
    <property type="project" value="InterPro"/>
</dbReference>
<dbReference type="AlphaFoldDB" id="A0A0F5JUF9"/>
<feature type="transmembrane region" description="Helical" evidence="1">
    <location>
        <begin position="12"/>
        <end position="39"/>
    </location>
</feature>
<proteinExistence type="predicted"/>
<protein>
    <recommendedName>
        <fullName evidence="4">Multidrug transporter MatE</fullName>
    </recommendedName>
</protein>
<feature type="transmembrane region" description="Helical" evidence="1">
    <location>
        <begin position="295"/>
        <end position="314"/>
    </location>
</feature>
<feature type="transmembrane region" description="Helical" evidence="1">
    <location>
        <begin position="265"/>
        <end position="283"/>
    </location>
</feature>
<organism evidence="2 3">
    <name type="scientific">Robbsia andropogonis</name>
    <dbReference type="NCBI Taxonomy" id="28092"/>
    <lineage>
        <taxon>Bacteria</taxon>
        <taxon>Pseudomonadati</taxon>
        <taxon>Pseudomonadota</taxon>
        <taxon>Betaproteobacteria</taxon>
        <taxon>Burkholderiales</taxon>
        <taxon>Burkholderiaceae</taxon>
        <taxon>Robbsia</taxon>
    </lineage>
</organism>
<evidence type="ECO:0008006" key="4">
    <source>
        <dbReference type="Google" id="ProtNLM"/>
    </source>
</evidence>
<keyword evidence="1" id="KW-0472">Membrane</keyword>
<dbReference type="GO" id="GO:0015297">
    <property type="term" value="F:antiporter activity"/>
    <property type="evidence" value="ECO:0007669"/>
    <property type="project" value="InterPro"/>
</dbReference>
<name>A0A0F5JUF9_9BURK</name>
<accession>A0A0F5JUF9</accession>
<dbReference type="EMBL" id="LAQU01000052">
    <property type="protein sequence ID" value="KKB61285.1"/>
    <property type="molecule type" value="Genomic_DNA"/>
</dbReference>
<feature type="transmembrane region" description="Helical" evidence="1">
    <location>
        <begin position="115"/>
        <end position="140"/>
    </location>
</feature>
<keyword evidence="1" id="KW-1133">Transmembrane helix</keyword>
<sequence length="332" mass="33703">MHLDAPRETLHHAARFVACMQLSSAVLTAGVLANAALFASGAGCRALAISIAANLLNLAVTAGCAFLLRQGALGGAWGTGAAGTVMLASSFASLPRPDGARPHWRSAVARTLAMTRGIALPVFGSYLVLSVYAAALNGVLMWIGPHAVAGFGVANRLQSFLMMPAVALGTALAIRAGGMHRAGAPSSDIGVARLAGRGLVVGIALYALVSAIAVAAQPLITPLMAGQGAPAAVLRDYLLIVGPSFVFFGPMLALLIYLDQTGQGRLALSFNVASLGITFAAAYTVAACGHPLSDVFIAIAACNALTALALFVIVRRPAVHRPPRTLAHGGSL</sequence>
<dbReference type="InterPro" id="IPR002528">
    <property type="entry name" value="MATE_fam"/>
</dbReference>
<feature type="transmembrane region" description="Helical" evidence="1">
    <location>
        <begin position="160"/>
        <end position="178"/>
    </location>
</feature>
<dbReference type="Proteomes" id="UP000033618">
    <property type="component" value="Unassembled WGS sequence"/>
</dbReference>
<comment type="caution">
    <text evidence="2">The sequence shown here is derived from an EMBL/GenBank/DDBJ whole genome shotgun (WGS) entry which is preliminary data.</text>
</comment>
<evidence type="ECO:0000256" key="1">
    <source>
        <dbReference type="SAM" id="Phobius"/>
    </source>
</evidence>
<feature type="transmembrane region" description="Helical" evidence="1">
    <location>
        <begin position="74"/>
        <end position="94"/>
    </location>
</feature>
<keyword evidence="3" id="KW-1185">Reference proteome</keyword>
<dbReference type="GO" id="GO:0016020">
    <property type="term" value="C:membrane"/>
    <property type="evidence" value="ECO:0007669"/>
    <property type="project" value="InterPro"/>
</dbReference>
<dbReference type="STRING" id="28092.WM40_24100"/>
<keyword evidence="1" id="KW-0812">Transmembrane</keyword>
<dbReference type="PATRIC" id="fig|28092.6.peg.5663"/>
<evidence type="ECO:0000313" key="2">
    <source>
        <dbReference type="EMBL" id="KKB61285.1"/>
    </source>
</evidence>
<evidence type="ECO:0000313" key="3">
    <source>
        <dbReference type="Proteomes" id="UP000033618"/>
    </source>
</evidence>
<feature type="transmembrane region" description="Helical" evidence="1">
    <location>
        <begin position="46"/>
        <end position="68"/>
    </location>
</feature>
<gene>
    <name evidence="2" type="ORF">WM40_24100</name>
</gene>
<feature type="transmembrane region" description="Helical" evidence="1">
    <location>
        <begin position="237"/>
        <end position="258"/>
    </location>
</feature>
<dbReference type="Pfam" id="PF01554">
    <property type="entry name" value="MatE"/>
    <property type="match status" value="1"/>
</dbReference>
<feature type="transmembrane region" description="Helical" evidence="1">
    <location>
        <begin position="199"/>
        <end position="217"/>
    </location>
</feature>